<keyword evidence="3" id="KW-1185">Reference proteome</keyword>
<dbReference type="EMBL" id="CP042345">
    <property type="protein sequence ID" value="QEA16829.1"/>
    <property type="molecule type" value="Genomic_DNA"/>
</dbReference>
<reference evidence="2 3" key="1">
    <citation type="journal article" date="2013" name="J. Microbiol. Biotechnol.">
        <title>Novosphingobium ginsenosidimutans sp. nov., with the ability to convert ginsenoside.</title>
        <authorList>
            <person name="Kim J.K."/>
            <person name="He D."/>
            <person name="Liu Q.M."/>
            <person name="Park H.Y."/>
            <person name="Jung M.S."/>
            <person name="Yoon M.H."/>
            <person name="Kim S.C."/>
            <person name="Im W.T."/>
        </authorList>
    </citation>
    <scope>NUCLEOTIDE SEQUENCE [LARGE SCALE GENOMIC DNA]</scope>
    <source>
        <strain evidence="2 3">FW-6</strain>
    </source>
</reference>
<dbReference type="InterPro" id="IPR010281">
    <property type="entry name" value="DUF885"/>
</dbReference>
<accession>A0A5B8S5G9</accession>
<dbReference type="OrthoDB" id="9763405at2"/>
<feature type="signal peptide" evidence="1">
    <location>
        <begin position="1"/>
        <end position="22"/>
    </location>
</feature>
<evidence type="ECO:0000313" key="2">
    <source>
        <dbReference type="EMBL" id="QEA16829.1"/>
    </source>
</evidence>
<dbReference type="RefSeq" id="WP_147090908.1">
    <property type="nucleotide sequence ID" value="NZ_BAABJD010000002.1"/>
</dbReference>
<evidence type="ECO:0000313" key="3">
    <source>
        <dbReference type="Proteomes" id="UP000321172"/>
    </source>
</evidence>
<keyword evidence="1" id="KW-0732">Signal</keyword>
<name>A0A5B8S5G9_9SPHN</name>
<protein>
    <submittedName>
        <fullName evidence="2">DUF885 domain-containing protein</fullName>
    </submittedName>
</protein>
<dbReference type="PANTHER" id="PTHR33361:SF16">
    <property type="entry name" value="DUF885 DOMAIN-CONTAINING PROTEIN"/>
    <property type="match status" value="1"/>
</dbReference>
<dbReference type="Pfam" id="PF05960">
    <property type="entry name" value="DUF885"/>
    <property type="match status" value="1"/>
</dbReference>
<proteinExistence type="predicted"/>
<dbReference type="PANTHER" id="PTHR33361">
    <property type="entry name" value="GLR0591 PROTEIN"/>
    <property type="match status" value="1"/>
</dbReference>
<feature type="chain" id="PRO_5022793261" evidence="1">
    <location>
        <begin position="23"/>
        <end position="606"/>
    </location>
</feature>
<dbReference type="KEGG" id="ngf:FRF71_12185"/>
<sequence>MGLTRALLLALVTAGLLAPAAAQPIPSVPIAGARQDEDARLLALLNSFARAQEALDPLGAVARGDNSNPAQLQRLFSDELDAARRAELRRELALIGRINRAGLSPERQLSYDAFQLETREALGWLSPDILALTAVRPFNHFGGLHEDFPALIGPGGSLPYRDEREYRRNLALLRAFPVVLDRAVVRFRQGVDSDVVETRLTTANMIAQLDEILAQPAEDSVFAAPLVEMPETIPSARQALIRADWLETVRGDVLPAYRRLRQFLAEEYLPAARAEPGLAAMKGGAGLYRRLILRHTTLPLEPGTVHALGLSEVIRIQAEMEQVKAALGFKGTLSAFFNHIRTDPRFHPKTAEELAEGYAAVARAVDAQLPRFFTRQPRGQMTIAAYPASRGKFEAGGSYSLGSADGRRPGTFYFNTYDLESRFRSGVTTLYLHEGIPGHHFQTSLAQQDQSLPDFQRFGDNAAYVEGWALYAETLGYEMGLYKDQLQHWGTLDDEMLRAMRLVVDTGLHAKGWSRSQAVAYMLANSGMGRSDAEAEVDRYIANPGQALSYKIGALTIQRLRREAETALGPRFDLKAFHEQVLGSGVLPLPVLEAKIRRWIDESSRG</sequence>
<evidence type="ECO:0000256" key="1">
    <source>
        <dbReference type="SAM" id="SignalP"/>
    </source>
</evidence>
<dbReference type="AlphaFoldDB" id="A0A5B8S5G9"/>
<dbReference type="Proteomes" id="UP000321172">
    <property type="component" value="Chromosome"/>
</dbReference>
<organism evidence="2 3">
    <name type="scientific">Novosphingobium ginsenosidimutans</name>
    <dbReference type="NCBI Taxonomy" id="1176536"/>
    <lineage>
        <taxon>Bacteria</taxon>
        <taxon>Pseudomonadati</taxon>
        <taxon>Pseudomonadota</taxon>
        <taxon>Alphaproteobacteria</taxon>
        <taxon>Sphingomonadales</taxon>
        <taxon>Sphingomonadaceae</taxon>
        <taxon>Novosphingobium</taxon>
    </lineage>
</organism>
<gene>
    <name evidence="2" type="ORF">FRF71_12185</name>
</gene>